<feature type="non-terminal residue" evidence="2">
    <location>
        <position position="1"/>
    </location>
</feature>
<feature type="region of interest" description="Disordered" evidence="1">
    <location>
        <begin position="63"/>
        <end position="99"/>
    </location>
</feature>
<sequence>ANARYLSDEAIKDIKTSFGRVPNAINTMAKKYHISVSRAKEYIENSPLETTLRVINNQLENRPEKESEFRCSASSLNHGSSDRQIKKRQSKPKSIRVSDLSTISNTKLEQVLNKGEKQIE</sequence>
<gene>
    <name evidence="2" type="ORF">GMARGA_LOCUS43533</name>
</gene>
<dbReference type="Proteomes" id="UP000789901">
    <property type="component" value="Unassembled WGS sequence"/>
</dbReference>
<accession>A0ABN7XI97</accession>
<comment type="caution">
    <text evidence="2">The sequence shown here is derived from an EMBL/GenBank/DDBJ whole genome shotgun (WGS) entry which is preliminary data.</text>
</comment>
<feature type="non-terminal residue" evidence="2">
    <location>
        <position position="120"/>
    </location>
</feature>
<protein>
    <submittedName>
        <fullName evidence="2">18071_t:CDS:1</fullName>
    </submittedName>
</protein>
<keyword evidence="3" id="KW-1185">Reference proteome</keyword>
<proteinExistence type="predicted"/>
<name>A0ABN7XI97_GIGMA</name>
<reference evidence="2 3" key="1">
    <citation type="submission" date="2021-06" db="EMBL/GenBank/DDBJ databases">
        <authorList>
            <person name="Kallberg Y."/>
            <person name="Tangrot J."/>
            <person name="Rosling A."/>
        </authorList>
    </citation>
    <scope>NUCLEOTIDE SEQUENCE [LARGE SCALE GENOMIC DNA]</scope>
    <source>
        <strain evidence="2 3">120-4 pot B 10/14</strain>
    </source>
</reference>
<evidence type="ECO:0000256" key="1">
    <source>
        <dbReference type="SAM" id="MobiDB-lite"/>
    </source>
</evidence>
<evidence type="ECO:0000313" key="2">
    <source>
        <dbReference type="EMBL" id="CAG8854712.1"/>
    </source>
</evidence>
<feature type="compositionally biased region" description="Basic residues" evidence="1">
    <location>
        <begin position="85"/>
        <end position="94"/>
    </location>
</feature>
<evidence type="ECO:0000313" key="3">
    <source>
        <dbReference type="Proteomes" id="UP000789901"/>
    </source>
</evidence>
<organism evidence="2 3">
    <name type="scientific">Gigaspora margarita</name>
    <dbReference type="NCBI Taxonomy" id="4874"/>
    <lineage>
        <taxon>Eukaryota</taxon>
        <taxon>Fungi</taxon>
        <taxon>Fungi incertae sedis</taxon>
        <taxon>Mucoromycota</taxon>
        <taxon>Glomeromycotina</taxon>
        <taxon>Glomeromycetes</taxon>
        <taxon>Diversisporales</taxon>
        <taxon>Gigasporaceae</taxon>
        <taxon>Gigaspora</taxon>
    </lineage>
</organism>
<dbReference type="EMBL" id="CAJVQB010141571">
    <property type="protein sequence ID" value="CAG8854712.1"/>
    <property type="molecule type" value="Genomic_DNA"/>
</dbReference>